<feature type="compositionally biased region" description="Polar residues" evidence="1">
    <location>
        <begin position="1"/>
        <end position="11"/>
    </location>
</feature>
<gene>
    <name evidence="2" type="ORF">WBA_LOCUS1225</name>
</gene>
<reference evidence="2 3" key="1">
    <citation type="submission" date="2018-11" db="EMBL/GenBank/DDBJ databases">
        <authorList>
            <consortium name="Pathogen Informatics"/>
        </authorList>
    </citation>
    <scope>NUCLEOTIDE SEQUENCE [LARGE SCALE GENOMIC DNA]</scope>
</reference>
<dbReference type="InParanoid" id="A0A3P7DWG9"/>
<evidence type="ECO:0000313" key="2">
    <source>
        <dbReference type="EMBL" id="VDM07839.1"/>
    </source>
</evidence>
<feature type="compositionally biased region" description="Low complexity" evidence="1">
    <location>
        <begin position="12"/>
        <end position="22"/>
    </location>
</feature>
<sequence length="126" mass="13998">MGDEQQQFFKQPSSLPSPVSPLAHSYPSPLPLPIPPSPPAFAPQIPKGINKSKEYLCTADTASINMQTIVKRYAGVQTRIKMQRRLKGRISTVIRPVLLGLPLDPVNKCNVFWLETITISDSYQLP</sequence>
<proteinExistence type="predicted"/>
<name>A0A3P7DWG9_WUCBA</name>
<dbReference type="AlphaFoldDB" id="A0A3P7DWG9"/>
<dbReference type="EMBL" id="UYWW01000239">
    <property type="protein sequence ID" value="VDM07839.1"/>
    <property type="molecule type" value="Genomic_DNA"/>
</dbReference>
<protein>
    <submittedName>
        <fullName evidence="2">Uncharacterized protein</fullName>
    </submittedName>
</protein>
<evidence type="ECO:0000256" key="1">
    <source>
        <dbReference type="SAM" id="MobiDB-lite"/>
    </source>
</evidence>
<evidence type="ECO:0000313" key="3">
    <source>
        <dbReference type="Proteomes" id="UP000270924"/>
    </source>
</evidence>
<keyword evidence="3" id="KW-1185">Reference proteome</keyword>
<accession>A0A3P7DWG9</accession>
<feature type="region of interest" description="Disordered" evidence="1">
    <location>
        <begin position="1"/>
        <end position="23"/>
    </location>
</feature>
<dbReference type="Proteomes" id="UP000270924">
    <property type="component" value="Unassembled WGS sequence"/>
</dbReference>
<organism evidence="2 3">
    <name type="scientific">Wuchereria bancrofti</name>
    <dbReference type="NCBI Taxonomy" id="6293"/>
    <lineage>
        <taxon>Eukaryota</taxon>
        <taxon>Metazoa</taxon>
        <taxon>Ecdysozoa</taxon>
        <taxon>Nematoda</taxon>
        <taxon>Chromadorea</taxon>
        <taxon>Rhabditida</taxon>
        <taxon>Spirurina</taxon>
        <taxon>Spiruromorpha</taxon>
        <taxon>Filarioidea</taxon>
        <taxon>Onchocercidae</taxon>
        <taxon>Wuchereria</taxon>
    </lineage>
</organism>